<protein>
    <submittedName>
        <fullName evidence="1">Uncharacterized protein</fullName>
    </submittedName>
</protein>
<reference evidence="1 2" key="1">
    <citation type="submission" date="2019-03" db="EMBL/GenBank/DDBJ databases">
        <title>Genomic Encyclopedia of Type Strains, Phase III (KMG-III): the genomes of soil and plant-associated and newly described type strains.</title>
        <authorList>
            <person name="Whitman W."/>
        </authorList>
    </citation>
    <scope>NUCLEOTIDE SEQUENCE [LARGE SCALE GENOMIC DNA]</scope>
    <source>
        <strain evidence="1 2">CGMCC 1.12801</strain>
    </source>
</reference>
<evidence type="ECO:0000313" key="2">
    <source>
        <dbReference type="Proteomes" id="UP000294752"/>
    </source>
</evidence>
<name>A0A4R7CSC6_9SPHI</name>
<accession>A0A4R7CSC6</accession>
<keyword evidence="2" id="KW-1185">Reference proteome</keyword>
<dbReference type="AlphaFoldDB" id="A0A4R7CSC6"/>
<evidence type="ECO:0000313" key="1">
    <source>
        <dbReference type="EMBL" id="TDS05973.1"/>
    </source>
</evidence>
<dbReference type="Proteomes" id="UP000294752">
    <property type="component" value="Unassembled WGS sequence"/>
</dbReference>
<comment type="caution">
    <text evidence="1">The sequence shown here is derived from an EMBL/GenBank/DDBJ whole genome shotgun (WGS) entry which is preliminary data.</text>
</comment>
<gene>
    <name evidence="1" type="ORF">B0I21_1187</name>
</gene>
<organism evidence="1 2">
    <name type="scientific">Sphingobacterium paludis</name>
    <dbReference type="NCBI Taxonomy" id="1476465"/>
    <lineage>
        <taxon>Bacteria</taxon>
        <taxon>Pseudomonadati</taxon>
        <taxon>Bacteroidota</taxon>
        <taxon>Sphingobacteriia</taxon>
        <taxon>Sphingobacteriales</taxon>
        <taxon>Sphingobacteriaceae</taxon>
        <taxon>Sphingobacterium</taxon>
    </lineage>
</organism>
<sequence length="97" mass="11329">MDEEVICYIFKSAAGGEKYLVWLHISALFNEWKNQYGLDDTAMLKFLLKAMENELVGSAFRHRLTTFKINENTKPIIGFTHEDYDLESYYLDIPQAN</sequence>
<proteinExistence type="predicted"/>
<dbReference type="EMBL" id="SNZV01000018">
    <property type="protein sequence ID" value="TDS05973.1"/>
    <property type="molecule type" value="Genomic_DNA"/>
</dbReference>